<dbReference type="GO" id="GO:0004435">
    <property type="term" value="F:phosphatidylinositol-4,5-bisphosphate phospholipase C activity"/>
    <property type="evidence" value="ECO:0007669"/>
    <property type="project" value="InterPro"/>
</dbReference>
<feature type="domain" description="PI-PLC Y-box" evidence="2">
    <location>
        <begin position="390"/>
        <end position="416"/>
    </location>
</feature>
<dbReference type="PANTHER" id="PTHR43649:SF17">
    <property type="entry name" value="ABC TRANSPORTER SOLUTE BINDING PROTEIN-SUGAR TRANSPORT"/>
    <property type="match status" value="1"/>
</dbReference>
<dbReference type="AlphaFoldDB" id="A0A6B0YTN4"/>
<dbReference type="InterPro" id="IPR050490">
    <property type="entry name" value="Bact_solute-bd_prot1"/>
</dbReference>
<dbReference type="InterPro" id="IPR022627">
    <property type="entry name" value="DUF3502"/>
</dbReference>
<reference evidence="3" key="1">
    <citation type="submission" date="2019-09" db="EMBL/GenBank/DDBJ databases">
        <title>Characterisation of the sponge microbiome using genome-centric metagenomics.</title>
        <authorList>
            <person name="Engelberts J.P."/>
            <person name="Robbins S.J."/>
            <person name="De Goeij J.M."/>
            <person name="Aranda M."/>
            <person name="Bell S.C."/>
            <person name="Webster N.S."/>
        </authorList>
    </citation>
    <scope>NUCLEOTIDE SEQUENCE</scope>
    <source>
        <strain evidence="3">SB0664_bin_27</strain>
    </source>
</reference>
<dbReference type="Pfam" id="PF13416">
    <property type="entry name" value="SBP_bac_8"/>
    <property type="match status" value="1"/>
</dbReference>
<evidence type="ECO:0000256" key="1">
    <source>
        <dbReference type="SAM" id="SignalP"/>
    </source>
</evidence>
<protein>
    <submittedName>
        <fullName evidence="3">ABC transporter substrate-binding protein</fullName>
    </submittedName>
</protein>
<sequence length="512" mass="56283">MNRHRVLCVLSVLLVASMILTACPAPAPADSSSGDGQQAAAPSPTEGLVNITYSYGSRGIPADLQKVEDAMNEVLHEKIGVHLTLEPIDFGAFNDKMQLRLSAGEECDIIFTAPWINSYANNVANGVLAPLDDLLLNHAPGLWGSMPATTWDAARVNGVIYGVINQQIFPKPWGVHPRKDLAEKYGLDLDAVSKWEDMEPWLADVRDGEGITPVFVAAPGRGLFLSQYYGFDPLDDGIAFLGMKADDETLTAVNMVETVEFQMAADSTKRWVDEGYMPLEPLPNDEARSAFRAGQYAMGYHVEKPGNDVEAQNAYGFEFLSKSLTVPLILDTAGATATMNAICATSKNPGKAMEVLEEFNTNAYIYNLLSRGIEGVHWVWEDEANQVMRFPDGVDGNTSTYNPNTDWMFGNQFNAYYRDAKQVGAWEATKKMNDTAFPSEALGFVVDREPIKTEIAQTSAVYNELVLPIQYGWVAYADGAAEAIEKLNEAGAQTIINEVNRQLQEWRAKNPR</sequence>
<dbReference type="EMBL" id="VXRG01000042">
    <property type="protein sequence ID" value="MXY92818.1"/>
    <property type="molecule type" value="Genomic_DNA"/>
</dbReference>
<dbReference type="PANTHER" id="PTHR43649">
    <property type="entry name" value="ARABINOSE-BINDING PROTEIN-RELATED"/>
    <property type="match status" value="1"/>
</dbReference>
<dbReference type="Pfam" id="PF12010">
    <property type="entry name" value="DUF3502"/>
    <property type="match status" value="1"/>
</dbReference>
<feature type="signal peptide" evidence="1">
    <location>
        <begin position="1"/>
        <end position="22"/>
    </location>
</feature>
<dbReference type="GO" id="GO:0035556">
    <property type="term" value="P:intracellular signal transduction"/>
    <property type="evidence" value="ECO:0007669"/>
    <property type="project" value="InterPro"/>
</dbReference>
<dbReference type="GO" id="GO:0006629">
    <property type="term" value="P:lipid metabolic process"/>
    <property type="evidence" value="ECO:0007669"/>
    <property type="project" value="InterPro"/>
</dbReference>
<feature type="chain" id="PRO_5025430070" evidence="1">
    <location>
        <begin position="23"/>
        <end position="512"/>
    </location>
</feature>
<evidence type="ECO:0000313" key="3">
    <source>
        <dbReference type="EMBL" id="MXY92818.1"/>
    </source>
</evidence>
<keyword evidence="1" id="KW-0732">Signal</keyword>
<dbReference type="InterPro" id="IPR006059">
    <property type="entry name" value="SBP"/>
</dbReference>
<dbReference type="SUPFAM" id="SSF53850">
    <property type="entry name" value="Periplasmic binding protein-like II"/>
    <property type="match status" value="1"/>
</dbReference>
<dbReference type="Gene3D" id="3.40.190.10">
    <property type="entry name" value="Periplasmic binding protein-like II"/>
    <property type="match status" value="2"/>
</dbReference>
<dbReference type="InterPro" id="IPR001711">
    <property type="entry name" value="PLipase_C_Pinositol-sp_Y"/>
</dbReference>
<organism evidence="3">
    <name type="scientific">Caldilineaceae bacterium SB0664_bin_27</name>
    <dbReference type="NCBI Taxonomy" id="2605260"/>
    <lineage>
        <taxon>Bacteria</taxon>
        <taxon>Bacillati</taxon>
        <taxon>Chloroflexota</taxon>
        <taxon>Caldilineae</taxon>
        <taxon>Caldilineales</taxon>
        <taxon>Caldilineaceae</taxon>
    </lineage>
</organism>
<proteinExistence type="predicted"/>
<name>A0A6B0YTN4_9CHLR</name>
<dbReference type="PROSITE" id="PS51257">
    <property type="entry name" value="PROKAR_LIPOPROTEIN"/>
    <property type="match status" value="1"/>
</dbReference>
<dbReference type="PROSITE" id="PS50008">
    <property type="entry name" value="PIPLC_Y_DOMAIN"/>
    <property type="match status" value="1"/>
</dbReference>
<gene>
    <name evidence="3" type="ORF">F4Y42_05140</name>
</gene>
<evidence type="ECO:0000259" key="2">
    <source>
        <dbReference type="PROSITE" id="PS50008"/>
    </source>
</evidence>
<comment type="caution">
    <text evidence="3">The sequence shown here is derived from an EMBL/GenBank/DDBJ whole genome shotgun (WGS) entry which is preliminary data.</text>
</comment>
<accession>A0A6B0YTN4</accession>